<keyword evidence="2" id="KW-0175">Coiled coil</keyword>
<sequence length="537" mass="58942">MTRQQVVSRPNAGHDLEGPPAGKLASSESSASEKAEDTGDRHNSVFPHHLRSSSVHPGALGGFLCALDDAALDYDSPYDYASASSFEFQKGERTAVKSFVAPYINKNAPSKWDDAEKWLVNQSPGEAPLKGRTKSGPIYGHYLHGGTHPMRRIQQERLLQPHSLRSGYETHLASIFPNAEDTSLLKTGAVHHQNFKCATAHSEEEFELPCEPTKKMDALKGPGMMNNFAFSLVPSSPKKGRFYDCYSPSEESADMKEVNITHEGSFDESFLKPTMRTRKPTSDSLTSVTPYASPAPAVRSVSMRDMGTEMTPMASQEPSRTGTPLCATTPTLHSPVSSPPSTPRQGSPTSTYPLRSPESACMTGTDGKHYKGSQADKPKEMQVVGTHPGGKGTMAPWASKEEEDGDASKLLKNIDLEEVKKNVLETRAVAWEEAEQSKYLARFKREEAKILAWENSVKAKAEADMRRIEMKVEKARAKAEEDLLKKLAAARRKAEERLAAAEARRCEQASKSAQKADYIRRTGRLPSSSFFSCGLCL</sequence>
<feature type="compositionally biased region" description="Basic and acidic residues" evidence="3">
    <location>
        <begin position="31"/>
        <end position="43"/>
    </location>
</feature>
<evidence type="ECO:0000256" key="1">
    <source>
        <dbReference type="ARBA" id="ARBA00005711"/>
    </source>
</evidence>
<dbReference type="Proteomes" id="UP000825935">
    <property type="component" value="Chromosome 32"/>
</dbReference>
<protein>
    <recommendedName>
        <fullName evidence="4">Remorin C-terminal domain-containing protein</fullName>
    </recommendedName>
</protein>
<reference evidence="5" key="1">
    <citation type="submission" date="2021-08" db="EMBL/GenBank/DDBJ databases">
        <title>WGS assembly of Ceratopteris richardii.</title>
        <authorList>
            <person name="Marchant D.B."/>
            <person name="Chen G."/>
            <person name="Jenkins J."/>
            <person name="Shu S."/>
            <person name="Leebens-Mack J."/>
            <person name="Grimwood J."/>
            <person name="Schmutz J."/>
            <person name="Soltis P."/>
            <person name="Soltis D."/>
            <person name="Chen Z.-H."/>
        </authorList>
    </citation>
    <scope>NUCLEOTIDE SEQUENCE</scope>
    <source>
        <strain evidence="5">Whitten #5841</strain>
        <tissue evidence="5">Leaf</tissue>
    </source>
</reference>
<comment type="caution">
    <text evidence="5">The sequence shown here is derived from an EMBL/GenBank/DDBJ whole genome shotgun (WGS) entry which is preliminary data.</text>
</comment>
<feature type="coiled-coil region" evidence="2">
    <location>
        <begin position="458"/>
        <end position="504"/>
    </location>
</feature>
<comment type="similarity">
    <text evidence="1">Belongs to the remorin family.</text>
</comment>
<feature type="region of interest" description="Disordered" evidence="3">
    <location>
        <begin position="269"/>
        <end position="403"/>
    </location>
</feature>
<gene>
    <name evidence="5" type="ORF">KP509_32G023900</name>
</gene>
<name>A0A8T2QTA2_CERRI</name>
<evidence type="ECO:0000313" key="5">
    <source>
        <dbReference type="EMBL" id="KAH7286828.1"/>
    </source>
</evidence>
<keyword evidence="6" id="KW-1185">Reference proteome</keyword>
<feature type="compositionally biased region" description="Polar residues" evidence="3">
    <location>
        <begin position="343"/>
        <end position="353"/>
    </location>
</feature>
<proteinExistence type="inferred from homology"/>
<accession>A0A8T2QTA2</accession>
<dbReference type="PANTHER" id="PTHR31471:SF1">
    <property type="entry name" value="OS12G0613600 PROTEIN"/>
    <property type="match status" value="1"/>
</dbReference>
<organism evidence="5 6">
    <name type="scientific">Ceratopteris richardii</name>
    <name type="common">Triangle waterfern</name>
    <dbReference type="NCBI Taxonomy" id="49495"/>
    <lineage>
        <taxon>Eukaryota</taxon>
        <taxon>Viridiplantae</taxon>
        <taxon>Streptophyta</taxon>
        <taxon>Embryophyta</taxon>
        <taxon>Tracheophyta</taxon>
        <taxon>Polypodiopsida</taxon>
        <taxon>Polypodiidae</taxon>
        <taxon>Polypodiales</taxon>
        <taxon>Pteridineae</taxon>
        <taxon>Pteridaceae</taxon>
        <taxon>Parkerioideae</taxon>
        <taxon>Ceratopteris</taxon>
    </lineage>
</organism>
<dbReference type="OrthoDB" id="1900877at2759"/>
<dbReference type="Pfam" id="PF03763">
    <property type="entry name" value="Remorin_C"/>
    <property type="match status" value="1"/>
</dbReference>
<evidence type="ECO:0000256" key="3">
    <source>
        <dbReference type="SAM" id="MobiDB-lite"/>
    </source>
</evidence>
<dbReference type="AlphaFoldDB" id="A0A8T2QTA2"/>
<dbReference type="InterPro" id="IPR005516">
    <property type="entry name" value="Remorin_C"/>
</dbReference>
<dbReference type="PANTHER" id="PTHR31471">
    <property type="entry name" value="OS02G0116800 PROTEIN"/>
    <property type="match status" value="1"/>
</dbReference>
<feature type="region of interest" description="Disordered" evidence="3">
    <location>
        <begin position="1"/>
        <end position="50"/>
    </location>
</feature>
<feature type="compositionally biased region" description="Polar residues" evidence="3">
    <location>
        <begin position="313"/>
        <end position="336"/>
    </location>
</feature>
<evidence type="ECO:0000259" key="4">
    <source>
        <dbReference type="Pfam" id="PF03763"/>
    </source>
</evidence>
<feature type="compositionally biased region" description="Basic and acidic residues" evidence="3">
    <location>
        <begin position="366"/>
        <end position="380"/>
    </location>
</feature>
<evidence type="ECO:0000256" key="2">
    <source>
        <dbReference type="SAM" id="Coils"/>
    </source>
</evidence>
<dbReference type="EMBL" id="CM035437">
    <property type="protein sequence ID" value="KAH7286828.1"/>
    <property type="molecule type" value="Genomic_DNA"/>
</dbReference>
<evidence type="ECO:0000313" key="6">
    <source>
        <dbReference type="Proteomes" id="UP000825935"/>
    </source>
</evidence>
<dbReference type="OMA" id="CTKSAPG"/>
<feature type="domain" description="Remorin C-terminal" evidence="4">
    <location>
        <begin position="424"/>
        <end position="527"/>
    </location>
</feature>